<organism evidence="3 4">
    <name type="scientific">Atopomonas hussainii</name>
    <dbReference type="NCBI Taxonomy" id="1429083"/>
    <lineage>
        <taxon>Bacteria</taxon>
        <taxon>Pseudomonadati</taxon>
        <taxon>Pseudomonadota</taxon>
        <taxon>Gammaproteobacteria</taxon>
        <taxon>Pseudomonadales</taxon>
        <taxon>Pseudomonadaceae</taxon>
        <taxon>Atopomonas</taxon>
    </lineage>
</organism>
<evidence type="ECO:0000256" key="1">
    <source>
        <dbReference type="HAMAP-Rule" id="MF_02215"/>
    </source>
</evidence>
<dbReference type="InterPro" id="IPR038989">
    <property type="entry name" value="UbiJ"/>
</dbReference>
<evidence type="ECO:0000313" key="3">
    <source>
        <dbReference type="EMBL" id="SEL28219.1"/>
    </source>
</evidence>
<keyword evidence="3" id="KW-0830">Ubiquinone</keyword>
<protein>
    <recommendedName>
        <fullName evidence="1">Ubiquinone biosynthesis accessory factor UbiJ</fullName>
    </recommendedName>
</protein>
<sequence length="207" mass="22602">MLTMALLAAAETGINQVLRLDSVALPRLAQLTGRVLHVKVVSPALDVYVLPAGDGLHLASQYEGPVDCSLSAPLPRLAELASSNDKSRVLHADDVELSGDSAPLLTLAEILADLQLDWEDRLSDWFGPLAAGLIGQGVRQSVRWSSQTLHSLEQNVADYLTEEARSLVGRREAEARFSELDRLRLQLDRLDARLQRVARHTAAKDTP</sequence>
<evidence type="ECO:0000313" key="4">
    <source>
        <dbReference type="Proteomes" id="UP000185766"/>
    </source>
</evidence>
<dbReference type="GO" id="GO:0005737">
    <property type="term" value="C:cytoplasm"/>
    <property type="evidence" value="ECO:0007669"/>
    <property type="project" value="UniProtKB-SubCell"/>
</dbReference>
<comment type="pathway">
    <text evidence="1">Cofactor biosynthesis; ubiquinone biosynthesis.</text>
</comment>
<dbReference type="Proteomes" id="UP000185766">
    <property type="component" value="Unassembled WGS sequence"/>
</dbReference>
<dbReference type="InterPro" id="IPR003033">
    <property type="entry name" value="SCP2_sterol-bd_dom"/>
</dbReference>
<evidence type="ECO:0000259" key="2">
    <source>
        <dbReference type="Pfam" id="PF02036"/>
    </source>
</evidence>
<comment type="subcellular location">
    <subcellularLocation>
        <location evidence="1">Cytoplasm</location>
    </subcellularLocation>
</comment>
<dbReference type="EMBL" id="FOAS01000010">
    <property type="protein sequence ID" value="SEL28219.1"/>
    <property type="molecule type" value="Genomic_DNA"/>
</dbReference>
<dbReference type="AlphaFoldDB" id="A0A1H7NY36"/>
<dbReference type="STRING" id="1429083.GCA_001885685_01818"/>
<dbReference type="PANTHER" id="PTHR38693:SF1">
    <property type="entry name" value="UBIQUINONE BIOSYNTHESIS ACCESSORY FACTOR UBIJ"/>
    <property type="match status" value="1"/>
</dbReference>
<comment type="function">
    <text evidence="1">Required for ubiquinone (coenzyme Q) biosynthesis. Binds hydrophobic ubiquinone biosynthetic intermediates via its SCP2 domain and is essential for the stability of the Ubi complex. May constitute a docking platform where Ubi enzymes assemble and access their SCP2-bound polyprenyl substrates.</text>
</comment>
<dbReference type="HAMAP" id="MF_02215">
    <property type="entry name" value="UbiJ"/>
    <property type="match status" value="1"/>
</dbReference>
<dbReference type="Pfam" id="PF02036">
    <property type="entry name" value="SCP2"/>
    <property type="match status" value="1"/>
</dbReference>
<keyword evidence="4" id="KW-1185">Reference proteome</keyword>
<dbReference type="RefSeq" id="WP_074868353.1">
    <property type="nucleotide sequence ID" value="NZ_FOAS01000010.1"/>
</dbReference>
<dbReference type="GO" id="GO:0006744">
    <property type="term" value="P:ubiquinone biosynthetic process"/>
    <property type="evidence" value="ECO:0007669"/>
    <property type="project" value="UniProtKB-UniRule"/>
</dbReference>
<comment type="similarity">
    <text evidence="1">Belongs to the UbiJ family.</text>
</comment>
<keyword evidence="1" id="KW-0831">Ubiquinone biosynthesis</keyword>
<gene>
    <name evidence="1" type="primary">ubiJ</name>
    <name evidence="3" type="ORF">SAMN05216214_11050</name>
</gene>
<name>A0A1H7NY36_9GAMM</name>
<keyword evidence="1" id="KW-0963">Cytoplasm</keyword>
<accession>A0A1H7NY36</accession>
<proteinExistence type="inferred from homology"/>
<feature type="domain" description="SCP2" evidence="2">
    <location>
        <begin position="14"/>
        <end position="111"/>
    </location>
</feature>
<reference evidence="3 4" key="1">
    <citation type="submission" date="2016-10" db="EMBL/GenBank/DDBJ databases">
        <authorList>
            <person name="de Groot N.N."/>
        </authorList>
    </citation>
    <scope>NUCLEOTIDE SEQUENCE [LARGE SCALE GENOMIC DNA]</scope>
    <source>
        <strain evidence="3 4">JCM 19513</strain>
    </source>
</reference>
<dbReference type="PANTHER" id="PTHR38693">
    <property type="entry name" value="UBIQUINONE BIOSYNTHESIS PROTEIN UBIJ"/>
    <property type="match status" value="1"/>
</dbReference>
<dbReference type="UniPathway" id="UPA00232"/>